<name>A0A2W7QY92_9BACT</name>
<protein>
    <submittedName>
        <fullName evidence="2">Uncharacterized protein</fullName>
    </submittedName>
</protein>
<proteinExistence type="predicted"/>
<keyword evidence="1" id="KW-1133">Transmembrane helix</keyword>
<comment type="caution">
    <text evidence="2">The sequence shown here is derived from an EMBL/GenBank/DDBJ whole genome shotgun (WGS) entry which is preliminary data.</text>
</comment>
<feature type="transmembrane region" description="Helical" evidence="1">
    <location>
        <begin position="193"/>
        <end position="213"/>
    </location>
</feature>
<dbReference type="Proteomes" id="UP000248882">
    <property type="component" value="Unassembled WGS sequence"/>
</dbReference>
<evidence type="ECO:0000313" key="2">
    <source>
        <dbReference type="EMBL" id="PZX48657.1"/>
    </source>
</evidence>
<dbReference type="RefSeq" id="WP_111321723.1">
    <property type="nucleotide sequence ID" value="NZ_QKZT01000018.1"/>
</dbReference>
<dbReference type="AlphaFoldDB" id="A0A2W7QY92"/>
<feature type="transmembrane region" description="Helical" evidence="1">
    <location>
        <begin position="91"/>
        <end position="111"/>
    </location>
</feature>
<organism evidence="2 3">
    <name type="scientific">Algoriphagus chordae</name>
    <dbReference type="NCBI Taxonomy" id="237019"/>
    <lineage>
        <taxon>Bacteria</taxon>
        <taxon>Pseudomonadati</taxon>
        <taxon>Bacteroidota</taxon>
        <taxon>Cytophagia</taxon>
        <taxon>Cytophagales</taxon>
        <taxon>Cyclobacteriaceae</taxon>
        <taxon>Algoriphagus</taxon>
    </lineage>
</organism>
<feature type="transmembrane region" description="Helical" evidence="1">
    <location>
        <begin position="117"/>
        <end position="137"/>
    </location>
</feature>
<accession>A0A2W7QY92</accession>
<feature type="transmembrane region" description="Helical" evidence="1">
    <location>
        <begin position="158"/>
        <end position="181"/>
    </location>
</feature>
<gene>
    <name evidence="2" type="ORF">LV85_03471</name>
</gene>
<reference evidence="2 3" key="1">
    <citation type="submission" date="2018-06" db="EMBL/GenBank/DDBJ databases">
        <title>Genomic Encyclopedia of Archaeal and Bacterial Type Strains, Phase II (KMG-II): from individual species to whole genera.</title>
        <authorList>
            <person name="Goeker M."/>
        </authorList>
    </citation>
    <scope>NUCLEOTIDE SEQUENCE [LARGE SCALE GENOMIC DNA]</scope>
    <source>
        <strain evidence="2 3">DSM 19830</strain>
    </source>
</reference>
<evidence type="ECO:0000256" key="1">
    <source>
        <dbReference type="SAM" id="Phobius"/>
    </source>
</evidence>
<dbReference type="OrthoDB" id="824104at2"/>
<keyword evidence="1" id="KW-0472">Membrane</keyword>
<evidence type="ECO:0000313" key="3">
    <source>
        <dbReference type="Proteomes" id="UP000248882"/>
    </source>
</evidence>
<dbReference type="EMBL" id="QKZT01000018">
    <property type="protein sequence ID" value="PZX48657.1"/>
    <property type="molecule type" value="Genomic_DNA"/>
</dbReference>
<keyword evidence="1" id="KW-0812">Transmembrane</keyword>
<sequence>MRQLSEQELDQVKRAIAAKELTSAEILLEIYDHYVSHLESVESLKFEEELFELEQKFKYSHCHALQAKFLQASKKEIFNLQWSIFKTYFTWPRIVATAVFVAILIFVWNTIDSQTQIKAIVLVTIICILSSIGFYINSFRKARGFKKLIKSNKTIESSYASTIMVQGMLMQSLFHILFFVPNLGFANIIESEYFGPISLCIFFIYISLTLTLIRAWKIKSKTALI</sequence>
<keyword evidence="3" id="KW-1185">Reference proteome</keyword>